<dbReference type="InterPro" id="IPR029016">
    <property type="entry name" value="GAF-like_dom_sf"/>
</dbReference>
<reference evidence="2" key="1">
    <citation type="journal article" date="2020" name="bioRxiv">
        <title>A rank-normalized archaeal taxonomy based on genome phylogeny resolves widespread incomplete and uneven classifications.</title>
        <authorList>
            <person name="Rinke C."/>
            <person name="Chuvochina M."/>
            <person name="Mussig A.J."/>
            <person name="Chaumeil P.-A."/>
            <person name="Waite D.W."/>
            <person name="Whitman W.B."/>
            <person name="Parks D.H."/>
            <person name="Hugenholtz P."/>
        </authorList>
    </citation>
    <scope>NUCLEOTIDE SEQUENCE [LARGE SCALE GENOMIC DNA]</scope>
</reference>
<organism evidence="1 2">
    <name type="scientific">Methanothermobacter thermautotrophicus</name>
    <name type="common">Methanobacterium thermoformicicum</name>
    <dbReference type="NCBI Taxonomy" id="145262"/>
    <lineage>
        <taxon>Archaea</taxon>
        <taxon>Methanobacteriati</taxon>
        <taxon>Methanobacteriota</taxon>
        <taxon>Methanomada group</taxon>
        <taxon>Methanobacteria</taxon>
        <taxon>Methanobacteriales</taxon>
        <taxon>Methanobacteriaceae</taxon>
        <taxon>Methanothermobacter</taxon>
    </lineage>
</organism>
<name>A0A7J4MXB8_METTF</name>
<dbReference type="EMBL" id="DUHT01000055">
    <property type="protein sequence ID" value="HIH64970.1"/>
    <property type="molecule type" value="Genomic_DNA"/>
</dbReference>
<proteinExistence type="predicted"/>
<sequence length="73" mass="8399">VLRDELVGILMVSGKEGGYDEGDLELLQRLADIYALAIHRKMEEDRLKASEERNRALVEKFLKIVTEVLEEIK</sequence>
<evidence type="ECO:0000313" key="2">
    <source>
        <dbReference type="Proteomes" id="UP000538031"/>
    </source>
</evidence>
<dbReference type="AlphaFoldDB" id="A0A7J4MXB8"/>
<protein>
    <submittedName>
        <fullName evidence="1">GAF domain-containing protein</fullName>
    </submittedName>
</protein>
<comment type="caution">
    <text evidence="1">The sequence shown here is derived from an EMBL/GenBank/DDBJ whole genome shotgun (WGS) entry which is preliminary data.</text>
</comment>
<dbReference type="SUPFAM" id="SSF55781">
    <property type="entry name" value="GAF domain-like"/>
    <property type="match status" value="1"/>
</dbReference>
<dbReference type="Gene3D" id="3.30.450.40">
    <property type="match status" value="1"/>
</dbReference>
<evidence type="ECO:0000313" key="1">
    <source>
        <dbReference type="EMBL" id="HIH64970.1"/>
    </source>
</evidence>
<accession>A0A7J4MXB8</accession>
<gene>
    <name evidence="1" type="ORF">HA285_05170</name>
</gene>
<feature type="non-terminal residue" evidence="1">
    <location>
        <position position="1"/>
    </location>
</feature>
<dbReference type="Proteomes" id="UP000538031">
    <property type="component" value="Unassembled WGS sequence"/>
</dbReference>